<comment type="similarity">
    <text evidence="2">Belongs to the sulfatase family.</text>
</comment>
<reference evidence="8" key="3">
    <citation type="submission" date="2025-08" db="UniProtKB">
        <authorList>
            <consortium name="Ensembl"/>
        </authorList>
    </citation>
    <scope>IDENTIFICATION</scope>
</reference>
<dbReference type="STRING" id="7719.ENSCINP00000008944"/>
<evidence type="ECO:0000256" key="5">
    <source>
        <dbReference type="ARBA" id="ARBA00023180"/>
    </source>
</evidence>
<dbReference type="SUPFAM" id="SSF53649">
    <property type="entry name" value="Alkaline phosphatase-like"/>
    <property type="match status" value="2"/>
</dbReference>
<name>F7BNL5_CIOIN</name>
<dbReference type="GO" id="GO:0005539">
    <property type="term" value="F:glycosaminoglycan binding"/>
    <property type="evidence" value="ECO:0000318"/>
    <property type="project" value="GO_Central"/>
</dbReference>
<keyword evidence="4" id="KW-0378">Hydrolase</keyword>
<dbReference type="GO" id="GO:0030177">
    <property type="term" value="P:positive regulation of Wnt signaling pathway"/>
    <property type="evidence" value="ECO:0000318"/>
    <property type="project" value="GO_Central"/>
</dbReference>
<feature type="domain" description="Sulfatase N-terminal" evidence="7">
    <location>
        <begin position="36"/>
        <end position="368"/>
    </location>
</feature>
<dbReference type="PROSITE" id="PS00523">
    <property type="entry name" value="SULFATASE_1"/>
    <property type="match status" value="1"/>
</dbReference>
<evidence type="ECO:0000259" key="7">
    <source>
        <dbReference type="Pfam" id="PF00884"/>
    </source>
</evidence>
<dbReference type="GO" id="GO:0040037">
    <property type="term" value="P:negative regulation of fibroblast growth factor receptor signaling pathway"/>
    <property type="evidence" value="ECO:0000318"/>
    <property type="project" value="GO_Central"/>
</dbReference>
<dbReference type="OMA" id="GEACACD"/>
<evidence type="ECO:0000313" key="8">
    <source>
        <dbReference type="Ensembl" id="ENSCINP00000008944.3"/>
    </source>
</evidence>
<evidence type="ECO:0000256" key="2">
    <source>
        <dbReference type="ARBA" id="ARBA00008779"/>
    </source>
</evidence>
<dbReference type="GO" id="GO:0032836">
    <property type="term" value="P:glomerular basement membrane development"/>
    <property type="evidence" value="ECO:0000318"/>
    <property type="project" value="GO_Central"/>
</dbReference>
<evidence type="ECO:0000256" key="4">
    <source>
        <dbReference type="ARBA" id="ARBA00022801"/>
    </source>
</evidence>
<dbReference type="FunFam" id="3.40.720.10:FF:000050">
    <property type="entry name" value="Extracellular sulfatase SULF-1"/>
    <property type="match status" value="1"/>
</dbReference>
<dbReference type="GO" id="GO:0010575">
    <property type="term" value="P:positive regulation of vascular endothelial growth factor production"/>
    <property type="evidence" value="ECO:0000318"/>
    <property type="project" value="GO_Central"/>
</dbReference>
<dbReference type="InterPro" id="IPR017850">
    <property type="entry name" value="Alkaline_phosphatase_core_sf"/>
</dbReference>
<evidence type="ECO:0000256" key="3">
    <source>
        <dbReference type="ARBA" id="ARBA00022729"/>
    </source>
</evidence>
<reference evidence="8" key="4">
    <citation type="submission" date="2025-09" db="UniProtKB">
        <authorList>
            <consortium name="Ensembl"/>
        </authorList>
    </citation>
    <scope>IDENTIFICATION</scope>
</reference>
<reference evidence="8" key="2">
    <citation type="journal article" date="2008" name="Genome Biol.">
        <title>Improved genome assembly and evidence-based global gene model set for the chordate Ciona intestinalis: new insight into intron and operon populations.</title>
        <authorList>
            <person name="Satou Y."/>
            <person name="Mineta K."/>
            <person name="Ogasawara M."/>
            <person name="Sasakura Y."/>
            <person name="Shoguchi E."/>
            <person name="Ueno K."/>
            <person name="Yamada L."/>
            <person name="Matsumoto J."/>
            <person name="Wasserscheid J."/>
            <person name="Dewar K."/>
            <person name="Wiley G.B."/>
            <person name="Macmil S.L."/>
            <person name="Roe B.A."/>
            <person name="Zeller R.W."/>
            <person name="Hastings K.E."/>
            <person name="Lemaire P."/>
            <person name="Lindquist E."/>
            <person name="Endo T."/>
            <person name="Hotta K."/>
            <person name="Inaba K."/>
        </authorList>
    </citation>
    <scope>NUCLEOTIDE SEQUENCE [LARGE SCALE GENOMIC DNA]</scope>
    <source>
        <strain evidence="8">wild type</strain>
    </source>
</reference>
<dbReference type="GO" id="GO:0030201">
    <property type="term" value="P:heparan sulfate proteoglycan metabolic process"/>
    <property type="evidence" value="ECO:0000318"/>
    <property type="project" value="GO_Central"/>
</dbReference>
<dbReference type="EMBL" id="EAAA01001555">
    <property type="status" value="NOT_ANNOTATED_CDS"/>
    <property type="molecule type" value="Genomic_DNA"/>
</dbReference>
<dbReference type="Pfam" id="PF00884">
    <property type="entry name" value="Sulfatase"/>
    <property type="match status" value="1"/>
</dbReference>
<keyword evidence="5" id="KW-0325">Glycoprotein</keyword>
<dbReference type="Proteomes" id="UP000008144">
    <property type="component" value="Chromosome 2"/>
</dbReference>
<dbReference type="GeneTree" id="ENSGT00940000169254"/>
<keyword evidence="3" id="KW-0732">Signal</keyword>
<gene>
    <name evidence="8" type="primary">LOC100176604</name>
</gene>
<organism evidence="8 9">
    <name type="scientific">Ciona intestinalis</name>
    <name type="common">Transparent sea squirt</name>
    <name type="synonym">Ascidia intestinalis</name>
    <dbReference type="NCBI Taxonomy" id="7719"/>
    <lineage>
        <taxon>Eukaryota</taxon>
        <taxon>Metazoa</taxon>
        <taxon>Chordata</taxon>
        <taxon>Tunicata</taxon>
        <taxon>Ascidiacea</taxon>
        <taxon>Phlebobranchia</taxon>
        <taxon>Cionidae</taxon>
        <taxon>Ciona</taxon>
    </lineage>
</organism>
<evidence type="ECO:0000256" key="6">
    <source>
        <dbReference type="SAM" id="MobiDB-lite"/>
    </source>
</evidence>
<dbReference type="CDD" id="cd16147">
    <property type="entry name" value="G6S"/>
    <property type="match status" value="1"/>
</dbReference>
<dbReference type="GO" id="GO:0008449">
    <property type="term" value="F:N-acetylglucosamine-6-sulfatase activity"/>
    <property type="evidence" value="ECO:0000318"/>
    <property type="project" value="GO_Central"/>
</dbReference>
<dbReference type="InterPro" id="IPR000917">
    <property type="entry name" value="Sulfatase_N"/>
</dbReference>
<keyword evidence="9" id="KW-1185">Reference proteome</keyword>
<dbReference type="PANTHER" id="PTHR43108:SF16">
    <property type="entry name" value="EXTRACELLULAR SULFATASE SULF-1 HOMOLOG"/>
    <property type="match status" value="1"/>
</dbReference>
<comment type="cofactor">
    <cofactor evidence="1">
        <name>Ca(2+)</name>
        <dbReference type="ChEBI" id="CHEBI:29108"/>
    </cofactor>
</comment>
<dbReference type="PANTHER" id="PTHR43108">
    <property type="entry name" value="N-ACETYLGLUCOSAMINE-6-SULFATASE FAMILY MEMBER"/>
    <property type="match status" value="1"/>
</dbReference>
<proteinExistence type="inferred from homology"/>
<reference evidence="9" key="1">
    <citation type="journal article" date="2002" name="Science">
        <title>The draft genome of Ciona intestinalis: insights into chordate and vertebrate origins.</title>
        <authorList>
            <person name="Dehal P."/>
            <person name="Satou Y."/>
            <person name="Campbell R.K."/>
            <person name="Chapman J."/>
            <person name="Degnan B."/>
            <person name="De Tomaso A."/>
            <person name="Davidson B."/>
            <person name="Di Gregorio A."/>
            <person name="Gelpke M."/>
            <person name="Goodstein D.M."/>
            <person name="Harafuji N."/>
            <person name="Hastings K.E."/>
            <person name="Ho I."/>
            <person name="Hotta K."/>
            <person name="Huang W."/>
            <person name="Kawashima T."/>
            <person name="Lemaire P."/>
            <person name="Martinez D."/>
            <person name="Meinertzhagen I.A."/>
            <person name="Necula S."/>
            <person name="Nonaka M."/>
            <person name="Putnam N."/>
            <person name="Rash S."/>
            <person name="Saiga H."/>
            <person name="Satake M."/>
            <person name="Terry A."/>
            <person name="Yamada L."/>
            <person name="Wang H.G."/>
            <person name="Awazu S."/>
            <person name="Azumi K."/>
            <person name="Boore J."/>
            <person name="Branno M."/>
            <person name="Chin-Bow S."/>
            <person name="DeSantis R."/>
            <person name="Doyle S."/>
            <person name="Francino P."/>
            <person name="Keys D.N."/>
            <person name="Haga S."/>
            <person name="Hayashi H."/>
            <person name="Hino K."/>
            <person name="Imai K.S."/>
            <person name="Inaba K."/>
            <person name="Kano S."/>
            <person name="Kobayashi K."/>
            <person name="Kobayashi M."/>
            <person name="Lee B.I."/>
            <person name="Makabe K.W."/>
            <person name="Manohar C."/>
            <person name="Matassi G."/>
            <person name="Medina M."/>
            <person name="Mochizuki Y."/>
            <person name="Mount S."/>
            <person name="Morishita T."/>
            <person name="Miura S."/>
            <person name="Nakayama A."/>
            <person name="Nishizaka S."/>
            <person name="Nomoto H."/>
            <person name="Ohta F."/>
            <person name="Oishi K."/>
            <person name="Rigoutsos I."/>
            <person name="Sano M."/>
            <person name="Sasaki A."/>
            <person name="Sasakura Y."/>
            <person name="Shoguchi E."/>
            <person name="Shin-i T."/>
            <person name="Spagnuolo A."/>
            <person name="Stainier D."/>
            <person name="Suzuki M.M."/>
            <person name="Tassy O."/>
            <person name="Takatori N."/>
            <person name="Tokuoka M."/>
            <person name="Yagi K."/>
            <person name="Yoshizaki F."/>
            <person name="Wada S."/>
            <person name="Zhang C."/>
            <person name="Hyatt P.D."/>
            <person name="Larimer F."/>
            <person name="Detter C."/>
            <person name="Doggett N."/>
            <person name="Glavina T."/>
            <person name="Hawkins T."/>
            <person name="Richardson P."/>
            <person name="Lucas S."/>
            <person name="Kohara Y."/>
            <person name="Levine M."/>
            <person name="Satoh N."/>
            <person name="Rokhsar D.S."/>
        </authorList>
    </citation>
    <scope>NUCLEOTIDE SEQUENCE [LARGE SCALE GENOMIC DNA]</scope>
</reference>
<feature type="region of interest" description="Disordered" evidence="6">
    <location>
        <begin position="653"/>
        <end position="680"/>
    </location>
</feature>
<dbReference type="InParanoid" id="F7BNL5"/>
<evidence type="ECO:0000256" key="1">
    <source>
        <dbReference type="ARBA" id="ARBA00001913"/>
    </source>
</evidence>
<dbReference type="InterPro" id="IPR024607">
    <property type="entry name" value="Sulfatase_CS"/>
</dbReference>
<dbReference type="Gene3D" id="3.40.720.10">
    <property type="entry name" value="Alkaline Phosphatase, subunit A"/>
    <property type="match status" value="1"/>
</dbReference>
<protein>
    <submittedName>
        <fullName evidence="8">Putative extracellular sulfatase Sulf-1 homolog</fullName>
    </submittedName>
</protein>
<accession>F7BNL5</accession>
<dbReference type="Ensembl" id="ENSCINT00000008944.3">
    <property type="protein sequence ID" value="ENSCINP00000008944.3"/>
    <property type="gene ID" value="ENSCING00000004323.3"/>
</dbReference>
<evidence type="ECO:0000313" key="9">
    <source>
        <dbReference type="Proteomes" id="UP000008144"/>
    </source>
</evidence>
<dbReference type="AlphaFoldDB" id="F7BNL5"/>
<sequence length="833" mass="97282">RYPGWQLDISFFNLTSRKRARQFFKKLDKSRKNVIPNIVIFLTDDQDLMLGSMDVMDYTRERLIRHGATFNNAFTTSPICCPSRSSFLTGLYSHNHNVLTNNENCSSIAWQVKHESRSFATYLNKTGYSTAYFGKYLNEYNGSYIPQGWQYWMGLVRNSRYYNYSLRHNDVKESHRDNYRDDYFTDLIVNRSMTYFRRKKHEEPDSPILSVLSFPAPHGSEDGAPQYQHLYANVTSHITPSFDYGPNPDKHWIISSRKVPMDETQHRFSSILQQKRLQTLRSVDDAVDRFVSMLQDTGELDNTYLLYTSDHGFHIGQFGLAKGKSMPYDFDVRVPLFMRGPGIQAGLHVNEIILNIDMAPTILGIAGVEVPEWMDGRNFMPVIRRQPVTPPWRDSFLIERGKIPLNRVHLAKPVLPSKQERIEEECRSPIYKYPCDPGQEWTCVLEDGESNRIRKCKRFKVPRTRSQKRRRKCTCHGKKKTTVSHDCMRRLNQIKREYKRFATTNERRRFIRKASALRRSNQWHSFLSGDEGGLGSSKYSDESFSSFGGSNGLFRTKRRSPNNEVVSLTNNRTVMFNKLNMAISPQCVFMFPEYKIKCNKGLYKGASRTGARRWKKKRLEQLNRHIVATRLRLKLLRIASACVTNKASPQRIRRSPQCKCKTSSGRAPKPRIEPRVQQQNQSVNPMKIIAMEIRQAYNKRLQEFRERRQEVNFHRIKKKIKQSRPSRGRCNSNGMSCFKLDANRWETPPLWEGENRCYCTNSNNNTYWCIRIINATSNLLYCEFITGFVEYYDLRTDPHQRSNTYLELNTNKHNALNAELAQLRVCKGAANCH</sequence>
<dbReference type="HOGENOM" id="CLU_006332_2_0_1"/>